<dbReference type="InterPro" id="IPR003615">
    <property type="entry name" value="HNH_nuc"/>
</dbReference>
<keyword evidence="2" id="KW-0540">Nuclease</keyword>
<comment type="caution">
    <text evidence="2">The sequence shown here is derived from an EMBL/GenBank/DDBJ whole genome shotgun (WGS) entry which is preliminary data.</text>
</comment>
<keyword evidence="2" id="KW-0378">Hydrolase</keyword>
<dbReference type="RefSeq" id="WP_204686115.1">
    <property type="nucleotide sequence ID" value="NZ_JACJLU010000009.1"/>
</dbReference>
<feature type="domain" description="HNH nuclease" evidence="1">
    <location>
        <begin position="46"/>
        <end position="108"/>
    </location>
</feature>
<proteinExistence type="predicted"/>
<name>A0ABS2FPA0_9FIRM</name>
<organism evidence="2 3">
    <name type="scientific">Faecalicoccus acidiformans</name>
    <dbReference type="NCBI Taxonomy" id="915173"/>
    <lineage>
        <taxon>Bacteria</taxon>
        <taxon>Bacillati</taxon>
        <taxon>Bacillota</taxon>
        <taxon>Erysipelotrichia</taxon>
        <taxon>Erysipelotrichales</taxon>
        <taxon>Erysipelotrichaceae</taxon>
        <taxon>Faecalicoccus</taxon>
    </lineage>
</organism>
<reference evidence="2 3" key="1">
    <citation type="journal article" date="2021" name="Sci. Rep.">
        <title>The distribution of antibiotic resistance genes in chicken gut microbiota commensals.</title>
        <authorList>
            <person name="Juricova H."/>
            <person name="Matiasovicova J."/>
            <person name="Kubasova T."/>
            <person name="Cejkova D."/>
            <person name="Rychlik I."/>
        </authorList>
    </citation>
    <scope>NUCLEOTIDE SEQUENCE [LARGE SCALE GENOMIC DNA]</scope>
    <source>
        <strain evidence="2 3">An423</strain>
    </source>
</reference>
<keyword evidence="3" id="KW-1185">Reference proteome</keyword>
<dbReference type="SMART" id="SM00507">
    <property type="entry name" value="HNHc"/>
    <property type="match status" value="1"/>
</dbReference>
<dbReference type="Pfam" id="PF01844">
    <property type="entry name" value="HNH"/>
    <property type="match status" value="1"/>
</dbReference>
<dbReference type="Gene3D" id="1.10.30.50">
    <property type="match status" value="1"/>
</dbReference>
<keyword evidence="2" id="KW-0255">Endonuclease</keyword>
<protein>
    <submittedName>
        <fullName evidence="2">HNH endonuclease</fullName>
    </submittedName>
</protein>
<dbReference type="Proteomes" id="UP000775500">
    <property type="component" value="Unassembled WGS sequence"/>
</dbReference>
<evidence type="ECO:0000259" key="1">
    <source>
        <dbReference type="SMART" id="SM00507"/>
    </source>
</evidence>
<dbReference type="InterPro" id="IPR002711">
    <property type="entry name" value="HNH"/>
</dbReference>
<evidence type="ECO:0000313" key="3">
    <source>
        <dbReference type="Proteomes" id="UP000775500"/>
    </source>
</evidence>
<accession>A0ABS2FPA0</accession>
<evidence type="ECO:0000313" key="2">
    <source>
        <dbReference type="EMBL" id="MBM6831851.1"/>
    </source>
</evidence>
<sequence length="208" mass="24998">MDYRRTKYCPELIDIKQKKKKIEAAIKTKYPRAKDMHTYIRNNSLKFKKDFIEAYNGKCAYCGVSIDLIKKNEFEIDHFIYEKAPTFATKKDAGYMDNLVLACHDCNHNKSAFWIDEEWIETLYPDGEKIKEVFFRDKLYYIRISDKYKEISMIKDFYYKLQLDSELHRLDYLIMNLIGLQQTCKENSELYIGLGKILYLIRKKRNII</sequence>
<gene>
    <name evidence="2" type="ORF">H5982_07000</name>
</gene>
<dbReference type="GO" id="GO:0004519">
    <property type="term" value="F:endonuclease activity"/>
    <property type="evidence" value="ECO:0007669"/>
    <property type="project" value="UniProtKB-KW"/>
</dbReference>
<dbReference type="CDD" id="cd00085">
    <property type="entry name" value="HNHc"/>
    <property type="match status" value="1"/>
</dbReference>
<dbReference type="EMBL" id="JACJLU010000009">
    <property type="protein sequence ID" value="MBM6831851.1"/>
    <property type="molecule type" value="Genomic_DNA"/>
</dbReference>